<evidence type="ECO:0000259" key="8">
    <source>
        <dbReference type="PROSITE" id="PS51202"/>
    </source>
</evidence>
<keyword evidence="6" id="KW-0406">Ion transport</keyword>
<feature type="domain" description="RCK N-terminal" evidence="7">
    <location>
        <begin position="229"/>
        <end position="346"/>
    </location>
</feature>
<dbReference type="AlphaFoldDB" id="A0A921STA7"/>
<protein>
    <recommendedName>
        <fullName evidence="1">Trk system potassium uptake protein TrkA</fullName>
    </recommendedName>
</protein>
<dbReference type="InterPro" id="IPR003148">
    <property type="entry name" value="RCK_N"/>
</dbReference>
<feature type="domain" description="RCK N-terminal" evidence="7">
    <location>
        <begin position="1"/>
        <end position="120"/>
    </location>
</feature>
<dbReference type="InterPro" id="IPR006037">
    <property type="entry name" value="RCK_C"/>
</dbReference>
<evidence type="ECO:0000256" key="6">
    <source>
        <dbReference type="ARBA" id="ARBA00023065"/>
    </source>
</evidence>
<dbReference type="Gene3D" id="3.40.50.720">
    <property type="entry name" value="NAD(P)-binding Rossmann-like Domain"/>
    <property type="match status" value="2"/>
</dbReference>
<dbReference type="NCBIfam" id="NF007039">
    <property type="entry name" value="PRK09496.3-2"/>
    <property type="match status" value="1"/>
</dbReference>
<evidence type="ECO:0000256" key="2">
    <source>
        <dbReference type="ARBA" id="ARBA00022448"/>
    </source>
</evidence>
<dbReference type="Pfam" id="PF02080">
    <property type="entry name" value="TrkA_C"/>
    <property type="match status" value="2"/>
</dbReference>
<evidence type="ECO:0000256" key="3">
    <source>
        <dbReference type="ARBA" id="ARBA00022538"/>
    </source>
</evidence>
<dbReference type="NCBIfam" id="NF007032">
    <property type="entry name" value="PRK09496.1-4"/>
    <property type="match status" value="1"/>
</dbReference>
<organism evidence="9 10">
    <name type="scientific">Pseudoflavonifractor capillosus</name>
    <dbReference type="NCBI Taxonomy" id="106588"/>
    <lineage>
        <taxon>Bacteria</taxon>
        <taxon>Bacillati</taxon>
        <taxon>Bacillota</taxon>
        <taxon>Clostridia</taxon>
        <taxon>Eubacteriales</taxon>
        <taxon>Oscillospiraceae</taxon>
        <taxon>Pseudoflavonifractor</taxon>
    </lineage>
</organism>
<dbReference type="RefSeq" id="WP_295369488.1">
    <property type="nucleotide sequence ID" value="NZ_DYUC01000119.1"/>
</dbReference>
<dbReference type="NCBIfam" id="NF007031">
    <property type="entry name" value="PRK09496.1-2"/>
    <property type="match status" value="1"/>
</dbReference>
<keyword evidence="4" id="KW-0630">Potassium</keyword>
<dbReference type="PRINTS" id="PR00335">
    <property type="entry name" value="KUPTAKETRKA"/>
</dbReference>
<evidence type="ECO:0000313" key="9">
    <source>
        <dbReference type="EMBL" id="HJG87710.1"/>
    </source>
</evidence>
<sequence>MKIIIVGGGKVGFTLAEHLSREDHDVIIIDTRDESLQRASDTLDVMCVKGNGASIATLREADAEHADVLIAATSLDEINMICCLTAKRLGTKYTIARVRNVEYAVELATLKKVIGIDMIINPENATAVEIARLLRFPSAANLETFYRGRVELIGFRIQADDFICGHPLSELSRQVKALPILFCAAERGDKSIIPDGSYVPTAGDKLYLIGQPAGMTQFFKLLGRYAPKIKDVFMVGGGRISHYLTALLEGMGLRVKLVERSMDRCRELSELLPHTMIICGDGTDQELLESENVAASDAFVALTDRDEDNLIISLYAMQLGISKVVAKSNRQNYAGIARAVGLDSVISPKLITANQILQVVRGMENSKGSVMTALYRIAEGKVEAMEFVVNETTRHLKTPLKDLRLKKGILIAVIVHQGKVIIPEGSTCMEQGDTVIIVSGDEGILDVNDIFDESLLDAGVIGGAGL</sequence>
<feature type="domain" description="RCK C-terminal" evidence="8">
    <location>
        <begin position="140"/>
        <end position="224"/>
    </location>
</feature>
<dbReference type="InterPro" id="IPR050721">
    <property type="entry name" value="Trk_Ktr_HKT_K-transport"/>
</dbReference>
<dbReference type="GO" id="GO:0005886">
    <property type="term" value="C:plasma membrane"/>
    <property type="evidence" value="ECO:0007669"/>
    <property type="project" value="InterPro"/>
</dbReference>
<comment type="caution">
    <text evidence="9">The sequence shown here is derived from an EMBL/GenBank/DDBJ whole genome shotgun (WGS) entry which is preliminary data.</text>
</comment>
<dbReference type="NCBIfam" id="NF007033">
    <property type="entry name" value="PRK09496.1-5"/>
    <property type="match status" value="1"/>
</dbReference>
<dbReference type="InterPro" id="IPR036291">
    <property type="entry name" value="NAD(P)-bd_dom_sf"/>
</dbReference>
<gene>
    <name evidence="9" type="primary">trkA</name>
    <name evidence="9" type="ORF">K8V01_11950</name>
</gene>
<dbReference type="Pfam" id="PF02254">
    <property type="entry name" value="TrkA_N"/>
    <property type="match status" value="2"/>
</dbReference>
<feature type="domain" description="RCK C-terminal" evidence="8">
    <location>
        <begin position="372"/>
        <end position="453"/>
    </location>
</feature>
<dbReference type="GO" id="GO:0015079">
    <property type="term" value="F:potassium ion transmembrane transporter activity"/>
    <property type="evidence" value="ECO:0007669"/>
    <property type="project" value="InterPro"/>
</dbReference>
<accession>A0A921STA7</accession>
<dbReference type="InterPro" id="IPR006036">
    <property type="entry name" value="K_uptake_TrkA"/>
</dbReference>
<reference evidence="9" key="1">
    <citation type="journal article" date="2021" name="PeerJ">
        <title>Extensive microbial diversity within the chicken gut microbiome revealed by metagenomics and culture.</title>
        <authorList>
            <person name="Gilroy R."/>
            <person name="Ravi A."/>
            <person name="Getino M."/>
            <person name="Pursley I."/>
            <person name="Horton D.L."/>
            <person name="Alikhan N.F."/>
            <person name="Baker D."/>
            <person name="Gharbi K."/>
            <person name="Hall N."/>
            <person name="Watson M."/>
            <person name="Adriaenssens E.M."/>
            <person name="Foster-Nyarko E."/>
            <person name="Jarju S."/>
            <person name="Secka A."/>
            <person name="Antonio M."/>
            <person name="Oren A."/>
            <person name="Chaudhuri R.R."/>
            <person name="La Ragione R."/>
            <person name="Hildebrand F."/>
            <person name="Pallen M.J."/>
        </authorList>
    </citation>
    <scope>NUCLEOTIDE SEQUENCE</scope>
    <source>
        <strain evidence="9">CHK179-5677</strain>
    </source>
</reference>
<dbReference type="SUPFAM" id="SSF116726">
    <property type="entry name" value="TrkA C-terminal domain-like"/>
    <property type="match status" value="2"/>
</dbReference>
<dbReference type="PANTHER" id="PTHR43833:SF5">
    <property type="entry name" value="TRK SYSTEM POTASSIUM UPTAKE PROTEIN TRKA"/>
    <property type="match status" value="1"/>
</dbReference>
<evidence type="ECO:0000256" key="1">
    <source>
        <dbReference type="ARBA" id="ARBA00017378"/>
    </source>
</evidence>
<dbReference type="SUPFAM" id="SSF51735">
    <property type="entry name" value="NAD(P)-binding Rossmann-fold domains"/>
    <property type="match status" value="2"/>
</dbReference>
<dbReference type="PROSITE" id="PS51201">
    <property type="entry name" value="RCK_N"/>
    <property type="match status" value="2"/>
</dbReference>
<evidence type="ECO:0000259" key="7">
    <source>
        <dbReference type="PROSITE" id="PS51201"/>
    </source>
</evidence>
<dbReference type="NCBIfam" id="NF007035">
    <property type="entry name" value="PRK09496.2-2"/>
    <property type="match status" value="1"/>
</dbReference>
<proteinExistence type="predicted"/>
<reference evidence="9" key="2">
    <citation type="submission" date="2021-09" db="EMBL/GenBank/DDBJ databases">
        <authorList>
            <person name="Gilroy R."/>
        </authorList>
    </citation>
    <scope>NUCLEOTIDE SEQUENCE</scope>
    <source>
        <strain evidence="9">CHK179-5677</strain>
    </source>
</reference>
<dbReference type="Proteomes" id="UP000760668">
    <property type="component" value="Unassembled WGS sequence"/>
</dbReference>
<dbReference type="PANTHER" id="PTHR43833">
    <property type="entry name" value="POTASSIUM CHANNEL PROTEIN 2-RELATED-RELATED"/>
    <property type="match status" value="1"/>
</dbReference>
<name>A0A921STA7_9FIRM</name>
<dbReference type="PROSITE" id="PS51202">
    <property type="entry name" value="RCK_C"/>
    <property type="match status" value="2"/>
</dbReference>
<keyword evidence="2" id="KW-0813">Transport</keyword>
<evidence type="ECO:0000313" key="10">
    <source>
        <dbReference type="Proteomes" id="UP000760668"/>
    </source>
</evidence>
<dbReference type="NCBIfam" id="NF007041">
    <property type="entry name" value="PRK09496.3-4"/>
    <property type="match status" value="1"/>
</dbReference>
<keyword evidence="3" id="KW-0633">Potassium transport</keyword>
<dbReference type="Gene3D" id="3.30.70.1450">
    <property type="entry name" value="Regulator of K+ conductance, C-terminal domain"/>
    <property type="match status" value="2"/>
</dbReference>
<evidence type="ECO:0000256" key="4">
    <source>
        <dbReference type="ARBA" id="ARBA00022958"/>
    </source>
</evidence>
<evidence type="ECO:0000256" key="5">
    <source>
        <dbReference type="ARBA" id="ARBA00023027"/>
    </source>
</evidence>
<keyword evidence="5" id="KW-0520">NAD</keyword>
<dbReference type="EMBL" id="DYUC01000119">
    <property type="protein sequence ID" value="HJG87710.1"/>
    <property type="molecule type" value="Genomic_DNA"/>
</dbReference>
<dbReference type="InterPro" id="IPR036721">
    <property type="entry name" value="RCK_C_sf"/>
</dbReference>